<dbReference type="EMBL" id="FQ790313">
    <property type="protein sequence ID" value="CCD34741.1"/>
    <property type="molecule type" value="Genomic_DNA"/>
</dbReference>
<proteinExistence type="predicted"/>
<protein>
    <submittedName>
        <fullName evidence="1">Uncharacterized protein</fullName>
    </submittedName>
</protein>
<evidence type="ECO:0000313" key="2">
    <source>
        <dbReference type="Proteomes" id="UP000008177"/>
    </source>
</evidence>
<organism evidence="1 2">
    <name type="scientific">Botryotinia fuckeliana (strain T4)</name>
    <name type="common">Noble rot fungus</name>
    <name type="synonym">Botrytis cinerea</name>
    <dbReference type="NCBI Taxonomy" id="999810"/>
    <lineage>
        <taxon>Eukaryota</taxon>
        <taxon>Fungi</taxon>
        <taxon>Dikarya</taxon>
        <taxon>Ascomycota</taxon>
        <taxon>Pezizomycotina</taxon>
        <taxon>Leotiomycetes</taxon>
        <taxon>Helotiales</taxon>
        <taxon>Sclerotiniaceae</taxon>
        <taxon>Botrytis</taxon>
    </lineage>
</organism>
<dbReference type="Proteomes" id="UP000008177">
    <property type="component" value="Unplaced contigs"/>
</dbReference>
<gene>
    <name evidence="1" type="ORF">BofuT4_P101450.1</name>
</gene>
<reference evidence="2" key="1">
    <citation type="journal article" date="2011" name="PLoS Genet.">
        <title>Genomic analysis of the necrotrophic fungal pathogens Sclerotinia sclerotiorum and Botrytis cinerea.</title>
        <authorList>
            <person name="Amselem J."/>
            <person name="Cuomo C.A."/>
            <person name="van Kan J.A."/>
            <person name="Viaud M."/>
            <person name="Benito E.P."/>
            <person name="Couloux A."/>
            <person name="Coutinho P.M."/>
            <person name="de Vries R.P."/>
            <person name="Dyer P.S."/>
            <person name="Fillinger S."/>
            <person name="Fournier E."/>
            <person name="Gout L."/>
            <person name="Hahn M."/>
            <person name="Kohn L."/>
            <person name="Lapalu N."/>
            <person name="Plummer K.M."/>
            <person name="Pradier J.M."/>
            <person name="Quevillon E."/>
            <person name="Sharon A."/>
            <person name="Simon A."/>
            <person name="ten Have A."/>
            <person name="Tudzynski B."/>
            <person name="Tudzynski P."/>
            <person name="Wincker P."/>
            <person name="Andrew M."/>
            <person name="Anthouard V."/>
            <person name="Beever R.E."/>
            <person name="Beffa R."/>
            <person name="Benoit I."/>
            <person name="Bouzid O."/>
            <person name="Brault B."/>
            <person name="Chen Z."/>
            <person name="Choquer M."/>
            <person name="Collemare J."/>
            <person name="Cotton P."/>
            <person name="Danchin E.G."/>
            <person name="Da Silva C."/>
            <person name="Gautier A."/>
            <person name="Giraud C."/>
            <person name="Giraud T."/>
            <person name="Gonzalez C."/>
            <person name="Grossetete S."/>
            <person name="Guldener U."/>
            <person name="Henrissat B."/>
            <person name="Howlett B.J."/>
            <person name="Kodira C."/>
            <person name="Kretschmer M."/>
            <person name="Lappartient A."/>
            <person name="Leroch M."/>
            <person name="Levis C."/>
            <person name="Mauceli E."/>
            <person name="Neuveglise C."/>
            <person name="Oeser B."/>
            <person name="Pearson M."/>
            <person name="Poulain J."/>
            <person name="Poussereau N."/>
            <person name="Quesneville H."/>
            <person name="Rascle C."/>
            <person name="Schumacher J."/>
            <person name="Segurens B."/>
            <person name="Sexton A."/>
            <person name="Silva E."/>
            <person name="Sirven C."/>
            <person name="Soanes D.M."/>
            <person name="Talbot N.J."/>
            <person name="Templeton M."/>
            <person name="Yandava C."/>
            <person name="Yarden O."/>
            <person name="Zeng Q."/>
            <person name="Rollins J.A."/>
            <person name="Lebrun M.H."/>
            <person name="Dickman M."/>
        </authorList>
    </citation>
    <scope>NUCLEOTIDE SEQUENCE [LARGE SCALE GENOMIC DNA]</scope>
    <source>
        <strain evidence="2">T4</strain>
    </source>
</reference>
<dbReference type="HOGENOM" id="CLU_2941458_0_0_1"/>
<name>G2YC00_BOTF4</name>
<sequence length="60" mass="7240">MIRTIVHSLWSFTKYSQVCMDGYFVEAMAVPAIQGARIRCEQSSYYMYYKQLQKIDWKEF</sequence>
<evidence type="ECO:0000313" key="1">
    <source>
        <dbReference type="EMBL" id="CCD34741.1"/>
    </source>
</evidence>
<dbReference type="InParanoid" id="G2YC00"/>
<accession>G2YC00</accession>
<dbReference type="AlphaFoldDB" id="G2YC00"/>